<dbReference type="EMBL" id="DYTV01000054">
    <property type="protein sequence ID" value="HJH10927.1"/>
    <property type="molecule type" value="Genomic_DNA"/>
</dbReference>
<accession>A0A921NB82</accession>
<dbReference type="PANTHER" id="PTHR13355:SF11">
    <property type="entry name" value="GLUCOSAMINE 6-PHOSPHATE N-ACETYLTRANSFERASE"/>
    <property type="match status" value="1"/>
</dbReference>
<reference evidence="2" key="2">
    <citation type="submission" date="2021-09" db="EMBL/GenBank/DDBJ databases">
        <authorList>
            <person name="Gilroy R."/>
        </authorList>
    </citation>
    <scope>NUCLEOTIDE SEQUENCE</scope>
    <source>
        <strain evidence="2">CHK160-4876</strain>
    </source>
</reference>
<gene>
    <name evidence="2" type="ORF">K8V30_04390</name>
</gene>
<protein>
    <submittedName>
        <fullName evidence="2">GNAT family N-acetyltransferase</fullName>
    </submittedName>
</protein>
<name>A0A921NB82_9BACL</name>
<dbReference type="InterPro" id="IPR000182">
    <property type="entry name" value="GNAT_dom"/>
</dbReference>
<dbReference type="PANTHER" id="PTHR13355">
    <property type="entry name" value="GLUCOSAMINE 6-PHOSPHATE N-ACETYLTRANSFERASE"/>
    <property type="match status" value="1"/>
</dbReference>
<dbReference type="InterPro" id="IPR039143">
    <property type="entry name" value="GNPNAT1-like"/>
</dbReference>
<evidence type="ECO:0000313" key="2">
    <source>
        <dbReference type="EMBL" id="HJH10927.1"/>
    </source>
</evidence>
<dbReference type="Pfam" id="PF13673">
    <property type="entry name" value="Acetyltransf_10"/>
    <property type="match status" value="1"/>
</dbReference>
<evidence type="ECO:0000313" key="3">
    <source>
        <dbReference type="Proteomes" id="UP000700212"/>
    </source>
</evidence>
<organism evidence="2 3">
    <name type="scientific">Metalysinibacillus jejuensis</name>
    <dbReference type="NCBI Taxonomy" id="914327"/>
    <lineage>
        <taxon>Bacteria</taxon>
        <taxon>Bacillati</taxon>
        <taxon>Bacillota</taxon>
        <taxon>Bacilli</taxon>
        <taxon>Bacillales</taxon>
        <taxon>Caryophanaceae</taxon>
        <taxon>Metalysinibacillus</taxon>
    </lineage>
</organism>
<dbReference type="RefSeq" id="WP_108306250.1">
    <property type="nucleotide sequence ID" value="NZ_QAFW01000005.1"/>
</dbReference>
<dbReference type="GO" id="GO:0004343">
    <property type="term" value="F:glucosamine 6-phosphate N-acetyltransferase activity"/>
    <property type="evidence" value="ECO:0007669"/>
    <property type="project" value="TreeGrafter"/>
</dbReference>
<evidence type="ECO:0000259" key="1">
    <source>
        <dbReference type="PROSITE" id="PS51186"/>
    </source>
</evidence>
<dbReference type="Gene3D" id="3.40.630.30">
    <property type="match status" value="1"/>
</dbReference>
<dbReference type="Proteomes" id="UP000700212">
    <property type="component" value="Unassembled WGS sequence"/>
</dbReference>
<dbReference type="AlphaFoldDB" id="A0A921NB82"/>
<reference evidence="2" key="1">
    <citation type="journal article" date="2021" name="PeerJ">
        <title>Extensive microbial diversity within the chicken gut microbiome revealed by metagenomics and culture.</title>
        <authorList>
            <person name="Gilroy R."/>
            <person name="Ravi A."/>
            <person name="Getino M."/>
            <person name="Pursley I."/>
            <person name="Horton D.L."/>
            <person name="Alikhan N.F."/>
            <person name="Baker D."/>
            <person name="Gharbi K."/>
            <person name="Hall N."/>
            <person name="Watson M."/>
            <person name="Adriaenssens E.M."/>
            <person name="Foster-Nyarko E."/>
            <person name="Jarju S."/>
            <person name="Secka A."/>
            <person name="Antonio M."/>
            <person name="Oren A."/>
            <person name="Chaudhuri R.R."/>
            <person name="La Ragione R."/>
            <person name="Hildebrand F."/>
            <person name="Pallen M.J."/>
        </authorList>
    </citation>
    <scope>NUCLEOTIDE SEQUENCE</scope>
    <source>
        <strain evidence="2">CHK160-4876</strain>
    </source>
</reference>
<dbReference type="InterPro" id="IPR016181">
    <property type="entry name" value="Acyl_CoA_acyltransferase"/>
</dbReference>
<comment type="caution">
    <text evidence="2">The sequence shown here is derived from an EMBL/GenBank/DDBJ whole genome shotgun (WGS) entry which is preliminary data.</text>
</comment>
<dbReference type="OrthoDB" id="9796171at2"/>
<proteinExistence type="predicted"/>
<feature type="domain" description="N-acetyltransferase" evidence="1">
    <location>
        <begin position="3"/>
        <end position="144"/>
    </location>
</feature>
<dbReference type="CDD" id="cd04301">
    <property type="entry name" value="NAT_SF"/>
    <property type="match status" value="1"/>
</dbReference>
<dbReference type="PROSITE" id="PS51186">
    <property type="entry name" value="GNAT"/>
    <property type="match status" value="1"/>
</dbReference>
<dbReference type="SUPFAM" id="SSF55729">
    <property type="entry name" value="Acyl-CoA N-acyltransferases (Nat)"/>
    <property type="match status" value="1"/>
</dbReference>
<sequence length="144" mass="16740">MYQVLIARTPQQREDAFFIRKKVFVEEQNVPLHLEIDDFDTSDDVVHFVLYDDAKVIGAARVRQSEPGVAKIERVCIDYDYRGKNLGILIMQELEKHIRTLPYQTMKLNAQTYAIPFYEKLGFTVTSVEFLDAGIPHRSMEKTI</sequence>